<dbReference type="InterPro" id="IPR011659">
    <property type="entry name" value="WD40"/>
</dbReference>
<sequence length="201" mass="23024">MTLKILISRYVERKALKDPWSGPINIGSPINTINDEFYPALADNGNLYFTVDKKELARKDDIYVSVFSDGKYNAPKVLSENINSTGYEFNAFISPDESYILYTCYNRKDGLGSGDLYMSYRTETDWTPAQNIGALVNTEKMEYCPFVDVKKNILYFTSKRDNTKTVFSKPLAIDALKNQFFQYENGLSRLYKVALDSILKK</sequence>
<dbReference type="Pfam" id="PF07676">
    <property type="entry name" value="PD40"/>
    <property type="match status" value="2"/>
</dbReference>
<keyword evidence="2" id="KW-1185">Reference proteome</keyword>
<accession>A0A9E8MZ38</accession>
<dbReference type="KEGG" id="lnu:N7U66_08670"/>
<gene>
    <name evidence="1" type="ORF">N7U66_08670</name>
</gene>
<proteinExistence type="predicted"/>
<protein>
    <submittedName>
        <fullName evidence="1">Uncharacterized protein</fullName>
    </submittedName>
</protein>
<name>A0A9E8MZ38_9FLAO</name>
<organism evidence="1 2">
    <name type="scientific">Lacinutrix neustonica</name>
    <dbReference type="NCBI Taxonomy" id="2980107"/>
    <lineage>
        <taxon>Bacteria</taxon>
        <taxon>Pseudomonadati</taxon>
        <taxon>Bacteroidota</taxon>
        <taxon>Flavobacteriia</taxon>
        <taxon>Flavobacteriales</taxon>
        <taxon>Flavobacteriaceae</taxon>
        <taxon>Lacinutrix</taxon>
    </lineage>
</organism>
<dbReference type="SUPFAM" id="SSF82171">
    <property type="entry name" value="DPP6 N-terminal domain-like"/>
    <property type="match status" value="1"/>
</dbReference>
<dbReference type="AlphaFoldDB" id="A0A9E8MZ38"/>
<dbReference type="EMBL" id="CP113088">
    <property type="protein sequence ID" value="WAC03535.1"/>
    <property type="molecule type" value="Genomic_DNA"/>
</dbReference>
<evidence type="ECO:0000313" key="2">
    <source>
        <dbReference type="Proteomes" id="UP001164705"/>
    </source>
</evidence>
<evidence type="ECO:0000313" key="1">
    <source>
        <dbReference type="EMBL" id="WAC03535.1"/>
    </source>
</evidence>
<dbReference type="RefSeq" id="WP_267678131.1">
    <property type="nucleotide sequence ID" value="NZ_CP113088.1"/>
</dbReference>
<dbReference type="Proteomes" id="UP001164705">
    <property type="component" value="Chromosome"/>
</dbReference>
<reference evidence="1" key="1">
    <citation type="submission" date="2022-11" db="EMBL/GenBank/DDBJ databases">
        <title>Lacinutrix neustonica HL-RS19T sp. nov., isolated from the surface microlayer sample of brackish Lake Shihwa.</title>
        <authorList>
            <person name="Choi J.Y."/>
            <person name="Hwang C.Y."/>
        </authorList>
    </citation>
    <scope>NUCLEOTIDE SEQUENCE</scope>
    <source>
        <strain evidence="1">HL-RS19</strain>
    </source>
</reference>